<reference evidence="1 2" key="1">
    <citation type="submission" date="2018-02" db="EMBL/GenBank/DDBJ databases">
        <title>Genomic Encyclopedia of Archaeal and Bacterial Type Strains, Phase II (KMG-II): from individual species to whole genera.</title>
        <authorList>
            <person name="Goeker M."/>
        </authorList>
    </citation>
    <scope>NUCLEOTIDE SEQUENCE [LARGE SCALE GENOMIC DNA]</scope>
    <source>
        <strain evidence="1 2">YU 961-1</strain>
    </source>
</reference>
<dbReference type="AlphaFoldDB" id="A0A2S6GPV9"/>
<gene>
    <name evidence="1" type="ORF">CLV40_108158</name>
</gene>
<evidence type="ECO:0000313" key="2">
    <source>
        <dbReference type="Proteomes" id="UP000239203"/>
    </source>
</evidence>
<dbReference type="EMBL" id="PTIX01000008">
    <property type="protein sequence ID" value="PPK67161.1"/>
    <property type="molecule type" value="Genomic_DNA"/>
</dbReference>
<evidence type="ECO:0000313" key="1">
    <source>
        <dbReference type="EMBL" id="PPK67161.1"/>
    </source>
</evidence>
<dbReference type="OrthoDB" id="3447380at2"/>
<comment type="caution">
    <text evidence="1">The sequence shown here is derived from an EMBL/GenBank/DDBJ whole genome shotgun (WGS) entry which is preliminary data.</text>
</comment>
<protein>
    <submittedName>
        <fullName evidence="1">Uncharacterized protein</fullName>
    </submittedName>
</protein>
<accession>A0A2S6GPV9</accession>
<organism evidence="1 2">
    <name type="scientific">Actinokineospora auranticolor</name>
    <dbReference type="NCBI Taxonomy" id="155976"/>
    <lineage>
        <taxon>Bacteria</taxon>
        <taxon>Bacillati</taxon>
        <taxon>Actinomycetota</taxon>
        <taxon>Actinomycetes</taxon>
        <taxon>Pseudonocardiales</taxon>
        <taxon>Pseudonocardiaceae</taxon>
        <taxon>Actinokineospora</taxon>
    </lineage>
</organism>
<sequence length="112" mass="12376">MADPFIAEAQDRVKVTVVHPVTFTEFRASRYGDLGVQVRGVFSAHGGTPWPLDIEVQFKPNGPSEWSTVSTLSGSTQFETITPEQRPGRWRAHYAGVSNLFEKATSQVVVVK</sequence>
<dbReference type="RefSeq" id="WP_104479910.1">
    <property type="nucleotide sequence ID" value="NZ_CP154825.1"/>
</dbReference>
<proteinExistence type="predicted"/>
<dbReference type="Proteomes" id="UP000239203">
    <property type="component" value="Unassembled WGS sequence"/>
</dbReference>
<keyword evidence="2" id="KW-1185">Reference proteome</keyword>
<name>A0A2S6GPV9_9PSEU</name>